<dbReference type="AlphaFoldDB" id="X1SZE9"/>
<organism evidence="4">
    <name type="scientific">marine sediment metagenome</name>
    <dbReference type="NCBI Taxonomy" id="412755"/>
    <lineage>
        <taxon>unclassified sequences</taxon>
        <taxon>metagenomes</taxon>
        <taxon>ecological metagenomes</taxon>
    </lineage>
</organism>
<evidence type="ECO:0000259" key="3">
    <source>
        <dbReference type="PROSITE" id="PS50853"/>
    </source>
</evidence>
<evidence type="ECO:0000313" key="4">
    <source>
        <dbReference type="EMBL" id="GAI80725.1"/>
    </source>
</evidence>
<evidence type="ECO:0000256" key="1">
    <source>
        <dbReference type="ARBA" id="ARBA00004239"/>
    </source>
</evidence>
<evidence type="ECO:0000259" key="2">
    <source>
        <dbReference type="PROSITE" id="PS50234"/>
    </source>
</evidence>
<dbReference type="InterPro" id="IPR013783">
    <property type="entry name" value="Ig-like_fold"/>
</dbReference>
<dbReference type="InterPro" id="IPR036465">
    <property type="entry name" value="vWFA_dom_sf"/>
</dbReference>
<dbReference type="SUPFAM" id="SSF49265">
    <property type="entry name" value="Fibronectin type III"/>
    <property type="match status" value="1"/>
</dbReference>
<dbReference type="CDD" id="cd00063">
    <property type="entry name" value="FN3"/>
    <property type="match status" value="1"/>
</dbReference>
<feature type="domain" description="VWFA" evidence="2">
    <location>
        <begin position="117"/>
        <end position="353"/>
    </location>
</feature>
<dbReference type="Gene3D" id="3.40.50.410">
    <property type="entry name" value="von Willebrand factor, type A domain"/>
    <property type="match status" value="1"/>
</dbReference>
<protein>
    <recommendedName>
        <fullName evidence="5">Fibronectin type-III domain-containing protein</fullName>
    </recommendedName>
</protein>
<dbReference type="Gene3D" id="2.60.40.10">
    <property type="entry name" value="Immunoglobulins"/>
    <property type="match status" value="1"/>
</dbReference>
<dbReference type="InterPro" id="IPR036116">
    <property type="entry name" value="FN3_sf"/>
</dbReference>
<proteinExistence type="predicted"/>
<gene>
    <name evidence="4" type="ORF">S12H4_16758</name>
</gene>
<dbReference type="PROSITE" id="PS50853">
    <property type="entry name" value="FN3"/>
    <property type="match status" value="1"/>
</dbReference>
<comment type="subcellular location">
    <subcellularLocation>
        <location evidence="1">Secreted</location>
        <location evidence="1">Extracellular space</location>
    </subcellularLocation>
</comment>
<dbReference type="InterPro" id="IPR002035">
    <property type="entry name" value="VWF_A"/>
</dbReference>
<name>X1SZE9_9ZZZZ</name>
<comment type="caution">
    <text evidence="4">The sequence shown here is derived from an EMBL/GenBank/DDBJ whole genome shotgun (WGS) entry which is preliminary data.</text>
</comment>
<dbReference type="PROSITE" id="PS50234">
    <property type="entry name" value="VWFA"/>
    <property type="match status" value="1"/>
</dbReference>
<accession>X1SZE9</accession>
<feature type="non-terminal residue" evidence="4">
    <location>
        <position position="1"/>
    </location>
</feature>
<reference evidence="4" key="1">
    <citation type="journal article" date="2014" name="Front. Microbiol.">
        <title>High frequency of phylogenetically diverse reductive dehalogenase-homologous genes in deep subseafloor sedimentary metagenomes.</title>
        <authorList>
            <person name="Kawai M."/>
            <person name="Futagami T."/>
            <person name="Toyoda A."/>
            <person name="Takaki Y."/>
            <person name="Nishi S."/>
            <person name="Hori S."/>
            <person name="Arai W."/>
            <person name="Tsubouchi T."/>
            <person name="Morono Y."/>
            <person name="Uchiyama I."/>
            <person name="Ito T."/>
            <person name="Fujiyama A."/>
            <person name="Inagaki F."/>
            <person name="Takami H."/>
        </authorList>
    </citation>
    <scope>NUCLEOTIDE SEQUENCE</scope>
    <source>
        <strain evidence="4">Expedition CK06-06</strain>
    </source>
</reference>
<evidence type="ECO:0008006" key="5">
    <source>
        <dbReference type="Google" id="ProtNLM"/>
    </source>
</evidence>
<dbReference type="EMBL" id="BARW01008130">
    <property type="protein sequence ID" value="GAI80725.1"/>
    <property type="molecule type" value="Genomic_DNA"/>
</dbReference>
<dbReference type="GO" id="GO:0005576">
    <property type="term" value="C:extracellular region"/>
    <property type="evidence" value="ECO:0007669"/>
    <property type="project" value="UniProtKB-SubCell"/>
</dbReference>
<dbReference type="InterPro" id="IPR003961">
    <property type="entry name" value="FN3_dom"/>
</dbReference>
<dbReference type="Pfam" id="PF00041">
    <property type="entry name" value="fn3"/>
    <property type="match status" value="1"/>
</dbReference>
<dbReference type="SUPFAM" id="SSF53300">
    <property type="entry name" value="vWA-like"/>
    <property type="match status" value="1"/>
</dbReference>
<feature type="domain" description="Fibronectin type-III" evidence="3">
    <location>
        <begin position="18"/>
        <end position="108"/>
    </location>
</feature>
<sequence>VDTCDTQQSSSIKGIVPCPSLINVTAITSTLATVSFTQLLGSTAVYKIDILGAGNVIVATYTQNNPTGTVSHNFTGLTANTPYNVRVTTTFGGASEICTSVPFNTAAASIACNAGMDVAFVVDYTSTNSTNVAALQNDVTSMVNQINASSGSNVYRMALVTSDQTTATTPAYNSCTDYTNLPTAQKLNLVGSTGSYQVATAWEMFQNDNGATFTSQLAKLRGQVDGTCVNMGVGIGTTNSPTDYSASLVTGGSVLAGAFRSGVAKFVVITTDRLPGGTSQAFNQTTWSGIQQTIANANNEGIKYIVVGAGVDLSGTINGTVIYPWRELATQTSGGYFNVVNGSQINNLIVTSCS</sequence>